<dbReference type="Pfam" id="PF08501">
    <property type="entry name" value="Shikimate_dh_N"/>
    <property type="match status" value="1"/>
</dbReference>
<keyword evidence="6" id="KW-0057">Aromatic amino acid biosynthesis</keyword>
<dbReference type="GO" id="GO:0004764">
    <property type="term" value="F:shikimate 3-dehydrogenase (NADP+) activity"/>
    <property type="evidence" value="ECO:0007669"/>
    <property type="project" value="UniProtKB-EC"/>
</dbReference>
<keyword evidence="4" id="KW-0521">NADP</keyword>
<evidence type="ECO:0000313" key="9">
    <source>
        <dbReference type="EMBL" id="AWI34376.1"/>
    </source>
</evidence>
<evidence type="ECO:0000256" key="5">
    <source>
        <dbReference type="ARBA" id="ARBA00023002"/>
    </source>
</evidence>
<sequence>MQFAVVGNPINHSLSPLLHNYAFEILGINAFYGRYCLDKEKDFRSLDTLGLKGANITIPFKEIAFSSCDETFGIAKKIQAVNTIVFCNNKIFGYNTDAMGFYECIASFKFKNALILGAGGSAKALACILQEKNIDTTILNRSSERLTSFRGFETYTFDSFKPKKAYDLIINATPSGLENSFPIHKEQLIEILKQARLAFDLVYGRETPFLQLAQSLKIPIQDGKDMLVYQAILAFEIFMQSQGVVFDKNLLREAMKNLEL</sequence>
<dbReference type="Gene3D" id="3.40.50.10860">
    <property type="entry name" value="Leucine Dehydrogenase, chain A, domain 1"/>
    <property type="match status" value="1"/>
</dbReference>
<dbReference type="Gene3D" id="3.40.50.720">
    <property type="entry name" value="NAD(P)-binding Rossmann-like Domain"/>
    <property type="match status" value="1"/>
</dbReference>
<comment type="pathway">
    <text evidence="1">Metabolic intermediate biosynthesis; chorismate biosynthesis; chorismate from D-erythrose 4-phosphate and phosphoenolpyruvate: step 4/7.</text>
</comment>
<dbReference type="OrthoDB" id="9792692at2"/>
<proteinExistence type="predicted"/>
<dbReference type="EMBL" id="CP021886">
    <property type="protein sequence ID" value="AWI34376.1"/>
    <property type="molecule type" value="Genomic_DNA"/>
</dbReference>
<dbReference type="NCBIfam" id="NF001316">
    <property type="entry name" value="PRK00258.2-5"/>
    <property type="match status" value="1"/>
</dbReference>
<reference evidence="9 10" key="1">
    <citation type="submission" date="2017-06" db="EMBL/GenBank/DDBJ databases">
        <title>Complete genome of Helicobacter apodemus.</title>
        <authorList>
            <person name="Cho S."/>
        </authorList>
    </citation>
    <scope>NUCLEOTIDE SEQUENCE [LARGE SCALE GENOMIC DNA]</scope>
    <source>
        <strain evidence="10">SNUVETPUB-15-01</strain>
    </source>
</reference>
<dbReference type="GO" id="GO:0050661">
    <property type="term" value="F:NADP binding"/>
    <property type="evidence" value="ECO:0007669"/>
    <property type="project" value="InterPro"/>
</dbReference>
<dbReference type="PANTHER" id="PTHR21089:SF1">
    <property type="entry name" value="BIFUNCTIONAL 3-DEHYDROQUINATE DEHYDRATASE_SHIKIMATE DEHYDROGENASE, CHLOROPLASTIC"/>
    <property type="match status" value="1"/>
</dbReference>
<keyword evidence="5" id="KW-0560">Oxidoreductase</keyword>
<dbReference type="GO" id="GO:0019632">
    <property type="term" value="P:shikimate metabolic process"/>
    <property type="evidence" value="ECO:0007669"/>
    <property type="project" value="InterPro"/>
</dbReference>
<keyword evidence="3" id="KW-0028">Amino-acid biosynthesis</keyword>
<feature type="domain" description="Shikimate dehydrogenase substrate binding N-terminal" evidence="8">
    <location>
        <begin position="5"/>
        <end position="84"/>
    </location>
</feature>
<dbReference type="NCBIfam" id="TIGR00507">
    <property type="entry name" value="aroE"/>
    <property type="match status" value="1"/>
</dbReference>
<dbReference type="EC" id="1.1.1.25" evidence="2"/>
<dbReference type="InterPro" id="IPR046346">
    <property type="entry name" value="Aminoacid_DH-like_N_sf"/>
</dbReference>
<dbReference type="Proteomes" id="UP000244890">
    <property type="component" value="Chromosome"/>
</dbReference>
<evidence type="ECO:0000256" key="1">
    <source>
        <dbReference type="ARBA" id="ARBA00004871"/>
    </source>
</evidence>
<accession>A0A2U8FE17</accession>
<evidence type="ECO:0000256" key="4">
    <source>
        <dbReference type="ARBA" id="ARBA00022857"/>
    </source>
</evidence>
<dbReference type="GO" id="GO:0008652">
    <property type="term" value="P:amino acid biosynthetic process"/>
    <property type="evidence" value="ECO:0007669"/>
    <property type="project" value="UniProtKB-KW"/>
</dbReference>
<protein>
    <recommendedName>
        <fullName evidence="2">shikimate dehydrogenase (NADP(+))</fullName>
        <ecNumber evidence="2">1.1.1.25</ecNumber>
    </recommendedName>
</protein>
<organism evidence="9 10">
    <name type="scientific">Helicobacter apodemus</name>
    <dbReference type="NCBI Taxonomy" id="135569"/>
    <lineage>
        <taxon>Bacteria</taxon>
        <taxon>Pseudomonadati</taxon>
        <taxon>Campylobacterota</taxon>
        <taxon>Epsilonproteobacteria</taxon>
        <taxon>Campylobacterales</taxon>
        <taxon>Helicobacteraceae</taxon>
        <taxon>Helicobacter</taxon>
    </lineage>
</organism>
<dbReference type="SUPFAM" id="SSF51735">
    <property type="entry name" value="NAD(P)-binding Rossmann-fold domains"/>
    <property type="match status" value="1"/>
</dbReference>
<evidence type="ECO:0000256" key="2">
    <source>
        <dbReference type="ARBA" id="ARBA00012962"/>
    </source>
</evidence>
<dbReference type="KEGG" id="had:CDV25_06100"/>
<dbReference type="InterPro" id="IPR036291">
    <property type="entry name" value="NAD(P)-bd_dom_sf"/>
</dbReference>
<dbReference type="CDD" id="cd01065">
    <property type="entry name" value="NAD_bind_Shikimate_DH"/>
    <property type="match status" value="1"/>
</dbReference>
<dbReference type="SUPFAM" id="SSF53223">
    <property type="entry name" value="Aminoacid dehydrogenase-like, N-terminal domain"/>
    <property type="match status" value="1"/>
</dbReference>
<evidence type="ECO:0000256" key="6">
    <source>
        <dbReference type="ARBA" id="ARBA00023141"/>
    </source>
</evidence>
<dbReference type="GO" id="GO:0005829">
    <property type="term" value="C:cytosol"/>
    <property type="evidence" value="ECO:0007669"/>
    <property type="project" value="TreeGrafter"/>
</dbReference>
<comment type="catalytic activity">
    <reaction evidence="7">
        <text>shikimate + NADP(+) = 3-dehydroshikimate + NADPH + H(+)</text>
        <dbReference type="Rhea" id="RHEA:17737"/>
        <dbReference type="ChEBI" id="CHEBI:15378"/>
        <dbReference type="ChEBI" id="CHEBI:16630"/>
        <dbReference type="ChEBI" id="CHEBI:36208"/>
        <dbReference type="ChEBI" id="CHEBI:57783"/>
        <dbReference type="ChEBI" id="CHEBI:58349"/>
        <dbReference type="EC" id="1.1.1.25"/>
    </reaction>
</comment>
<gene>
    <name evidence="9" type="ORF">CDV25_06100</name>
</gene>
<dbReference type="InterPro" id="IPR013708">
    <property type="entry name" value="Shikimate_DH-bd_N"/>
</dbReference>
<dbReference type="InterPro" id="IPR022893">
    <property type="entry name" value="Shikimate_DH_fam"/>
</dbReference>
<dbReference type="GO" id="GO:0009073">
    <property type="term" value="P:aromatic amino acid family biosynthetic process"/>
    <property type="evidence" value="ECO:0007669"/>
    <property type="project" value="UniProtKB-KW"/>
</dbReference>
<evidence type="ECO:0000313" key="10">
    <source>
        <dbReference type="Proteomes" id="UP000244890"/>
    </source>
</evidence>
<dbReference type="AlphaFoldDB" id="A0A2U8FE17"/>
<dbReference type="RefSeq" id="WP_108911197.1">
    <property type="nucleotide sequence ID" value="NZ_CP021886.1"/>
</dbReference>
<evidence type="ECO:0000259" key="8">
    <source>
        <dbReference type="Pfam" id="PF08501"/>
    </source>
</evidence>
<dbReference type="GO" id="GO:0009423">
    <property type="term" value="P:chorismate biosynthetic process"/>
    <property type="evidence" value="ECO:0007669"/>
    <property type="project" value="TreeGrafter"/>
</dbReference>
<dbReference type="InterPro" id="IPR011342">
    <property type="entry name" value="Shikimate_DH"/>
</dbReference>
<dbReference type="PANTHER" id="PTHR21089">
    <property type="entry name" value="SHIKIMATE DEHYDROGENASE"/>
    <property type="match status" value="1"/>
</dbReference>
<name>A0A2U8FE17_9HELI</name>
<evidence type="ECO:0000256" key="3">
    <source>
        <dbReference type="ARBA" id="ARBA00022605"/>
    </source>
</evidence>
<evidence type="ECO:0000256" key="7">
    <source>
        <dbReference type="ARBA" id="ARBA00049442"/>
    </source>
</evidence>